<gene>
    <name evidence="2" type="ORF">ATY39_04485</name>
</gene>
<feature type="transmembrane region" description="Helical" evidence="1">
    <location>
        <begin position="119"/>
        <end position="139"/>
    </location>
</feature>
<keyword evidence="1" id="KW-1133">Transmembrane helix</keyword>
<protein>
    <submittedName>
        <fullName evidence="2">Uncharacterized protein</fullName>
    </submittedName>
</protein>
<feature type="transmembrane region" description="Helical" evidence="1">
    <location>
        <begin position="67"/>
        <end position="83"/>
    </location>
</feature>
<name>A0A143HAM7_9BACL</name>
<accession>A0A143HAM7</accession>
<feature type="transmembrane region" description="Helical" evidence="1">
    <location>
        <begin position="167"/>
        <end position="186"/>
    </location>
</feature>
<reference evidence="3" key="2">
    <citation type="submission" date="2016-03" db="EMBL/GenBank/DDBJ databases">
        <authorList>
            <person name="Ploux O."/>
        </authorList>
    </citation>
    <scope>NUCLEOTIDE SEQUENCE [LARGE SCALE GENOMIC DNA]</scope>
    <source>
        <strain evidence="3">PP9</strain>
    </source>
</reference>
<dbReference type="KEGG" id="rst:ATY39_04485"/>
<evidence type="ECO:0000313" key="3">
    <source>
        <dbReference type="Proteomes" id="UP000076021"/>
    </source>
</evidence>
<evidence type="ECO:0000256" key="1">
    <source>
        <dbReference type="SAM" id="Phobius"/>
    </source>
</evidence>
<dbReference type="Proteomes" id="UP000076021">
    <property type="component" value="Chromosome"/>
</dbReference>
<organism evidence="2 3">
    <name type="scientific">Rummeliibacillus stabekisii</name>
    <dbReference type="NCBI Taxonomy" id="241244"/>
    <lineage>
        <taxon>Bacteria</taxon>
        <taxon>Bacillati</taxon>
        <taxon>Bacillota</taxon>
        <taxon>Bacilli</taxon>
        <taxon>Bacillales</taxon>
        <taxon>Caryophanaceae</taxon>
        <taxon>Rummeliibacillus</taxon>
    </lineage>
</organism>
<feature type="transmembrane region" description="Helical" evidence="1">
    <location>
        <begin position="89"/>
        <end position="107"/>
    </location>
</feature>
<dbReference type="AlphaFoldDB" id="A0A143HAM7"/>
<dbReference type="STRING" id="241244.ATY39_04485"/>
<dbReference type="OrthoDB" id="2380880at2"/>
<keyword evidence="1" id="KW-0472">Membrane</keyword>
<feature type="transmembrane region" description="Helical" evidence="1">
    <location>
        <begin position="145"/>
        <end position="160"/>
    </location>
</feature>
<keyword evidence="1" id="KW-0812">Transmembrane</keyword>
<evidence type="ECO:0000313" key="2">
    <source>
        <dbReference type="EMBL" id="AMW98768.1"/>
    </source>
</evidence>
<proteinExistence type="predicted"/>
<keyword evidence="3" id="KW-1185">Reference proteome</keyword>
<reference evidence="2 3" key="1">
    <citation type="journal article" date="2016" name="Genome Announc.">
        <title>Whole-Genome Sequence of Rummeliibacillus stabekisii Strain PP9 Isolated from Antarctic Soil.</title>
        <authorList>
            <person name="da Mota F.F."/>
            <person name="Vollu R.E."/>
            <person name="Jurelevicius D."/>
            <person name="Seldin L."/>
        </authorList>
    </citation>
    <scope>NUCLEOTIDE SEQUENCE [LARGE SCALE GENOMIC DNA]</scope>
    <source>
        <strain evidence="2 3">PP9</strain>
    </source>
</reference>
<dbReference type="EMBL" id="CP014806">
    <property type="protein sequence ID" value="AMW98768.1"/>
    <property type="molecule type" value="Genomic_DNA"/>
</dbReference>
<sequence>MNSQKKEVILSEIAFWKENKLLPEQYCDFLTTLYTAGEDSKDTSMDEVSASTSILAKGSGKTIWKKSLTITGTLFLLIALFYLQAPLVFIPLAISIAAIIGIIILIFRLSPNRAISTTFAYATIALLLFGISIKGANIFFEGQSMVLYGVLIGNCVLWIISGIWLRLVYFLISGGLGFLVLIIYYFI</sequence>
<dbReference type="RefSeq" id="WP_066786433.1">
    <property type="nucleotide sequence ID" value="NZ_CP014806.1"/>
</dbReference>